<evidence type="ECO:0000256" key="3">
    <source>
        <dbReference type="RuleBase" id="RU000389"/>
    </source>
</evidence>
<evidence type="ECO:0000256" key="4">
    <source>
        <dbReference type="SAM" id="Phobius"/>
    </source>
</evidence>
<keyword evidence="4" id="KW-1133">Transmembrane helix</keyword>
<dbReference type="RefSeq" id="WP_367853215.1">
    <property type="nucleotide sequence ID" value="NZ_JBFOHK010000001.1"/>
</dbReference>
<comment type="similarity">
    <text evidence="1 3">Belongs to the N-Me-Phe pilin family.</text>
</comment>
<reference evidence="5 6" key="1">
    <citation type="submission" date="2024-06" db="EMBL/GenBank/DDBJ databases">
        <authorList>
            <person name="Woo H."/>
        </authorList>
    </citation>
    <scope>NUCLEOTIDE SEQUENCE [LARGE SCALE GENOMIC DNA]</scope>
    <source>
        <strain evidence="5 6">Si-c</strain>
    </source>
</reference>
<dbReference type="Pfam" id="PF00114">
    <property type="entry name" value="Pilin"/>
    <property type="match status" value="1"/>
</dbReference>
<dbReference type="Pfam" id="PF07963">
    <property type="entry name" value="N_methyl"/>
    <property type="match status" value="1"/>
</dbReference>
<name>A0ABV3QBF7_9GAMM</name>
<dbReference type="InterPro" id="IPR012902">
    <property type="entry name" value="N_methyl_site"/>
</dbReference>
<comment type="caution">
    <text evidence="5">The sequence shown here is derived from an EMBL/GenBank/DDBJ whole genome shotgun (WGS) entry which is preliminary data.</text>
</comment>
<dbReference type="Proteomes" id="UP001556220">
    <property type="component" value="Unassembled WGS sequence"/>
</dbReference>
<organism evidence="5 6">
    <name type="scientific">Rhodanobacter lycopersici</name>
    <dbReference type="NCBI Taxonomy" id="3162487"/>
    <lineage>
        <taxon>Bacteria</taxon>
        <taxon>Pseudomonadati</taxon>
        <taxon>Pseudomonadota</taxon>
        <taxon>Gammaproteobacteria</taxon>
        <taxon>Lysobacterales</taxon>
        <taxon>Rhodanobacteraceae</taxon>
        <taxon>Rhodanobacter</taxon>
    </lineage>
</organism>
<evidence type="ECO:0000256" key="1">
    <source>
        <dbReference type="ARBA" id="ARBA00005233"/>
    </source>
</evidence>
<gene>
    <name evidence="5" type="ORF">ABQJ54_05275</name>
</gene>
<proteinExistence type="inferred from homology"/>
<dbReference type="InterPro" id="IPR001082">
    <property type="entry name" value="Pilin"/>
</dbReference>
<protein>
    <submittedName>
        <fullName evidence="5">Pilin</fullName>
    </submittedName>
</protein>
<evidence type="ECO:0000256" key="2">
    <source>
        <dbReference type="ARBA" id="ARBA00022481"/>
    </source>
</evidence>
<dbReference type="Gene3D" id="3.30.700.10">
    <property type="entry name" value="Glycoprotein, Type 4 Pilin"/>
    <property type="match status" value="1"/>
</dbReference>
<evidence type="ECO:0000313" key="6">
    <source>
        <dbReference type="Proteomes" id="UP001556220"/>
    </source>
</evidence>
<dbReference type="PANTHER" id="PTHR30093">
    <property type="entry name" value="GENERAL SECRETION PATHWAY PROTEIN G"/>
    <property type="match status" value="1"/>
</dbReference>
<dbReference type="PANTHER" id="PTHR30093:SF34">
    <property type="entry name" value="PREPILIN PEPTIDASE-DEPENDENT PROTEIN D"/>
    <property type="match status" value="1"/>
</dbReference>
<keyword evidence="6" id="KW-1185">Reference proteome</keyword>
<dbReference type="EMBL" id="JBFOHK010000001">
    <property type="protein sequence ID" value="MEW9571154.1"/>
    <property type="molecule type" value="Genomic_DNA"/>
</dbReference>
<evidence type="ECO:0000313" key="5">
    <source>
        <dbReference type="EMBL" id="MEW9571154.1"/>
    </source>
</evidence>
<dbReference type="NCBIfam" id="TIGR02532">
    <property type="entry name" value="IV_pilin_GFxxxE"/>
    <property type="match status" value="1"/>
</dbReference>
<keyword evidence="4" id="KW-0472">Membrane</keyword>
<accession>A0ABV3QBF7</accession>
<dbReference type="PROSITE" id="PS00409">
    <property type="entry name" value="PROKAR_NTER_METHYL"/>
    <property type="match status" value="1"/>
</dbReference>
<dbReference type="InterPro" id="IPR045584">
    <property type="entry name" value="Pilin-like"/>
</dbReference>
<feature type="transmembrane region" description="Helical" evidence="4">
    <location>
        <begin position="12"/>
        <end position="33"/>
    </location>
</feature>
<keyword evidence="4" id="KW-0812">Transmembrane</keyword>
<sequence length="146" mass="15295">MSHRRQSSGFTLIELMIVVAIIAILAAIAVPAYQNYLIRAQVSEGMSLASGAETAVWDFVANKGTFPTSNPTAGLPSATSINGDYVSQVNVSTGRIEVSYAGPKANTAINSSMLVLSPVTSNGSIAWNCSTHSTVPGQYLPSTCRK</sequence>
<keyword evidence="3" id="KW-0281">Fimbrium</keyword>
<dbReference type="SUPFAM" id="SSF54523">
    <property type="entry name" value="Pili subunits"/>
    <property type="match status" value="1"/>
</dbReference>
<keyword evidence="2" id="KW-0488">Methylation</keyword>